<accession>A0ABZ1UQW1</accession>
<dbReference type="PANTHER" id="PTHR30269">
    <property type="entry name" value="TRANSMEMBRANE PROTEIN YFCA"/>
    <property type="match status" value="1"/>
</dbReference>
<evidence type="ECO:0000256" key="2">
    <source>
        <dbReference type="ARBA" id="ARBA00009142"/>
    </source>
</evidence>
<feature type="transmembrane region" description="Helical" evidence="8">
    <location>
        <begin position="62"/>
        <end position="84"/>
    </location>
</feature>
<evidence type="ECO:0000256" key="4">
    <source>
        <dbReference type="ARBA" id="ARBA00022475"/>
    </source>
</evidence>
<feature type="transmembrane region" description="Helical" evidence="8">
    <location>
        <begin position="104"/>
        <end position="123"/>
    </location>
</feature>
<reference evidence="9 10" key="1">
    <citation type="journal article" date="2019" name="Int. J. Syst. Evol. Microbiol.">
        <title>The Draft Whole-Genome Sequence of the Antibiotic Producer Empedobacter haloabium ATCC 31962 Provides Indications for Its Taxonomic Reclassification.</title>
        <authorList>
            <person name="Miess H."/>
            <person name="Arlt P."/>
            <person name="Apel A.K."/>
            <person name="Weber T."/>
            <person name="Nieselt K."/>
            <person name="Hanssen F."/>
            <person name="Czemmel S."/>
            <person name="Nahnsen S."/>
            <person name="Gross H."/>
        </authorList>
    </citation>
    <scope>NUCLEOTIDE SEQUENCE [LARGE SCALE GENOMIC DNA]</scope>
    <source>
        <strain evidence="9 10">ATCC 31962</strain>
    </source>
</reference>
<gene>
    <name evidence="9" type="ORF">E7V67_004725</name>
</gene>
<feature type="transmembrane region" description="Helical" evidence="8">
    <location>
        <begin position="253"/>
        <end position="271"/>
    </location>
</feature>
<dbReference type="Proteomes" id="UP000321323">
    <property type="component" value="Chromosome"/>
</dbReference>
<dbReference type="InterPro" id="IPR052017">
    <property type="entry name" value="TSUP"/>
</dbReference>
<keyword evidence="4 8" id="KW-1003">Cell membrane</keyword>
<keyword evidence="6 8" id="KW-1133">Transmembrane helix</keyword>
<keyword evidence="7 8" id="KW-0472">Membrane</keyword>
<organism evidence="9 10">
    <name type="scientific">[Empedobacter] haloabium</name>
    <dbReference type="NCBI Taxonomy" id="592317"/>
    <lineage>
        <taxon>Bacteria</taxon>
        <taxon>Pseudomonadati</taxon>
        <taxon>Pseudomonadota</taxon>
        <taxon>Betaproteobacteria</taxon>
        <taxon>Burkholderiales</taxon>
        <taxon>Oxalobacteraceae</taxon>
        <taxon>Telluria group</taxon>
        <taxon>Telluria group incertae sedis</taxon>
    </lineage>
</organism>
<feature type="transmembrane region" description="Helical" evidence="8">
    <location>
        <begin position="195"/>
        <end position="217"/>
    </location>
</feature>
<evidence type="ECO:0000256" key="6">
    <source>
        <dbReference type="ARBA" id="ARBA00022989"/>
    </source>
</evidence>
<protein>
    <recommendedName>
        <fullName evidence="8">Probable membrane transporter protein</fullName>
    </recommendedName>
</protein>
<feature type="transmembrane region" description="Helical" evidence="8">
    <location>
        <begin position="158"/>
        <end position="183"/>
    </location>
</feature>
<evidence type="ECO:0000256" key="7">
    <source>
        <dbReference type="ARBA" id="ARBA00023136"/>
    </source>
</evidence>
<dbReference type="InterPro" id="IPR002781">
    <property type="entry name" value="TM_pro_TauE-like"/>
</dbReference>
<feature type="transmembrane region" description="Helical" evidence="8">
    <location>
        <begin position="31"/>
        <end position="50"/>
    </location>
</feature>
<sequence length="274" mass="28415">MSSAFGEDEGSASIFHIFATAGDWHTAAMDAYFATHIVYVAVVFLLAGMVKGATGMGLPTVAMGLLGLVMAPMEAAALLVVPSLLTNGWQVLSGRPLYPLWLRLRGMMAGICLGTLAGGALLLQTQGGGVVLGLALVLYGLLGLGEVAWSVPARQEPWLAPLMGAATGVLTAATGVFVLPAVPYLQALELDQEELVQAMGLSFSVSTLALAVVLAAHDAWQPAAAGASFLAQLPALAGLLLGQRLRRHLQPRVFRRCLFLVLLLVGAHLVLAGA</sequence>
<name>A0ABZ1UQW1_9BURK</name>
<keyword evidence="5 8" id="KW-0812">Transmembrane</keyword>
<comment type="subcellular location">
    <subcellularLocation>
        <location evidence="1 8">Cell membrane</location>
        <topology evidence="1 8">Multi-pass membrane protein</topology>
    </subcellularLocation>
</comment>
<evidence type="ECO:0000256" key="1">
    <source>
        <dbReference type="ARBA" id="ARBA00004651"/>
    </source>
</evidence>
<keyword evidence="10" id="KW-1185">Reference proteome</keyword>
<evidence type="ECO:0000256" key="5">
    <source>
        <dbReference type="ARBA" id="ARBA00022692"/>
    </source>
</evidence>
<evidence type="ECO:0000313" key="10">
    <source>
        <dbReference type="Proteomes" id="UP000321323"/>
    </source>
</evidence>
<comment type="similarity">
    <text evidence="2 8">Belongs to the 4-toluene sulfonate uptake permease (TSUP) (TC 2.A.102) family.</text>
</comment>
<dbReference type="EMBL" id="CP136508">
    <property type="protein sequence ID" value="WUR14413.1"/>
    <property type="molecule type" value="Genomic_DNA"/>
</dbReference>
<feature type="transmembrane region" description="Helical" evidence="8">
    <location>
        <begin position="130"/>
        <end position="152"/>
    </location>
</feature>
<dbReference type="Pfam" id="PF01925">
    <property type="entry name" value="TauE"/>
    <property type="match status" value="1"/>
</dbReference>
<feature type="transmembrane region" description="Helical" evidence="8">
    <location>
        <begin position="223"/>
        <end position="241"/>
    </location>
</feature>
<keyword evidence="3" id="KW-0813">Transport</keyword>
<evidence type="ECO:0000313" key="9">
    <source>
        <dbReference type="EMBL" id="WUR14413.1"/>
    </source>
</evidence>
<evidence type="ECO:0000256" key="8">
    <source>
        <dbReference type="RuleBase" id="RU363041"/>
    </source>
</evidence>
<dbReference type="PANTHER" id="PTHR30269:SF32">
    <property type="entry name" value="MEMBRANE TRANSPORTER PROTEIN-RELATED"/>
    <property type="match status" value="1"/>
</dbReference>
<evidence type="ECO:0000256" key="3">
    <source>
        <dbReference type="ARBA" id="ARBA00022448"/>
    </source>
</evidence>
<proteinExistence type="inferred from homology"/>